<dbReference type="AlphaFoldDB" id="A0A1H9SH42"/>
<reference evidence="1 2" key="1">
    <citation type="submission" date="2016-10" db="EMBL/GenBank/DDBJ databases">
        <authorList>
            <person name="Varghese N."/>
            <person name="Submissions S."/>
        </authorList>
    </citation>
    <scope>NUCLEOTIDE SEQUENCE [LARGE SCALE GENOMIC DNA]</scope>
    <source>
        <strain evidence="1 2">TC-13</strain>
    </source>
</reference>
<sequence length="119" mass="13695">MSEKKRLTLTGNKMPDHVYTKLEKLGTERTLTPYICSLIEKEEKMDSLIDNLSFLINKLNSVENIVIEIHQKLENTTIHTGSNESESIIIPVENIREGRLEISNHVEGGIEEEIEERDF</sequence>
<accession>A0A1H9SH42</accession>
<evidence type="ECO:0000313" key="1">
    <source>
        <dbReference type="EMBL" id="SER83703.1"/>
    </source>
</evidence>
<dbReference type="RefSeq" id="WP_089987345.1">
    <property type="nucleotide sequence ID" value="NZ_FMVP01000028.1"/>
</dbReference>
<name>A0A1H9SH42_9BACI</name>
<protein>
    <submittedName>
        <fullName evidence="1">Uncharacterized protein</fullName>
    </submittedName>
</protein>
<comment type="caution">
    <text evidence="1">The sequence shown here is derived from an EMBL/GenBank/DDBJ whole genome shotgun (WGS) entry which is preliminary data.</text>
</comment>
<evidence type="ECO:0000313" key="2">
    <source>
        <dbReference type="Proteomes" id="UP000199410"/>
    </source>
</evidence>
<organism evidence="1 2">
    <name type="scientific">Lysinibacillus fusiformis</name>
    <dbReference type="NCBI Taxonomy" id="28031"/>
    <lineage>
        <taxon>Bacteria</taxon>
        <taxon>Bacillati</taxon>
        <taxon>Bacillota</taxon>
        <taxon>Bacilli</taxon>
        <taxon>Bacillales</taxon>
        <taxon>Bacillaceae</taxon>
        <taxon>Lysinibacillus</taxon>
    </lineage>
</organism>
<proteinExistence type="predicted"/>
<dbReference type="EMBL" id="FOEL01000028">
    <property type="protein sequence ID" value="SER83703.1"/>
    <property type="molecule type" value="Genomic_DNA"/>
</dbReference>
<dbReference type="Proteomes" id="UP000199410">
    <property type="component" value="Unassembled WGS sequence"/>
</dbReference>
<gene>
    <name evidence="1" type="ORF">SAMN02787113_04709</name>
</gene>